<reference evidence="7 8" key="1">
    <citation type="journal article" date="2021" name="Elife">
        <title>Chloroplast acquisition without the gene transfer in kleptoplastic sea slugs, Plakobranchus ocellatus.</title>
        <authorList>
            <person name="Maeda T."/>
            <person name="Takahashi S."/>
            <person name="Yoshida T."/>
            <person name="Shimamura S."/>
            <person name="Takaki Y."/>
            <person name="Nagai Y."/>
            <person name="Toyoda A."/>
            <person name="Suzuki Y."/>
            <person name="Arimoto A."/>
            <person name="Ishii H."/>
            <person name="Satoh N."/>
            <person name="Nishiyama T."/>
            <person name="Hasebe M."/>
            <person name="Maruyama T."/>
            <person name="Minagawa J."/>
            <person name="Obokata J."/>
            <person name="Shigenobu S."/>
        </authorList>
    </citation>
    <scope>NUCLEOTIDE SEQUENCE [LARGE SCALE GENOMIC DNA]</scope>
</reference>
<evidence type="ECO:0000256" key="4">
    <source>
        <dbReference type="ARBA" id="ARBA00022827"/>
    </source>
</evidence>
<dbReference type="PIRSF" id="PIRSF000137">
    <property type="entry name" value="Alcohol_oxidase"/>
    <property type="match status" value="1"/>
</dbReference>
<evidence type="ECO:0000256" key="3">
    <source>
        <dbReference type="ARBA" id="ARBA00022630"/>
    </source>
</evidence>
<evidence type="ECO:0000256" key="1">
    <source>
        <dbReference type="ARBA" id="ARBA00001974"/>
    </source>
</evidence>
<evidence type="ECO:0000256" key="2">
    <source>
        <dbReference type="ARBA" id="ARBA00010790"/>
    </source>
</evidence>
<evidence type="ECO:0000313" key="8">
    <source>
        <dbReference type="Proteomes" id="UP000735302"/>
    </source>
</evidence>
<comment type="cofactor">
    <cofactor evidence="1 5">
        <name>FAD</name>
        <dbReference type="ChEBI" id="CHEBI:57692"/>
    </cofactor>
</comment>
<dbReference type="InterPro" id="IPR000172">
    <property type="entry name" value="GMC_OxRdtase_N"/>
</dbReference>
<dbReference type="Proteomes" id="UP000735302">
    <property type="component" value="Unassembled WGS sequence"/>
</dbReference>
<feature type="domain" description="Glucose-methanol-choline oxidoreductase N-terminal" evidence="6">
    <location>
        <begin position="297"/>
        <end position="311"/>
    </location>
</feature>
<comment type="similarity">
    <text evidence="2">Belongs to the GMC oxidoreductase family.</text>
</comment>
<evidence type="ECO:0000256" key="5">
    <source>
        <dbReference type="PIRSR" id="PIRSR000137-2"/>
    </source>
</evidence>
<keyword evidence="4 5" id="KW-0274">FAD</keyword>
<dbReference type="AlphaFoldDB" id="A0AAV4CBG1"/>
<dbReference type="PANTHER" id="PTHR11552">
    <property type="entry name" value="GLUCOSE-METHANOL-CHOLINE GMC OXIDOREDUCTASE"/>
    <property type="match status" value="1"/>
</dbReference>
<dbReference type="GO" id="GO:0016614">
    <property type="term" value="F:oxidoreductase activity, acting on CH-OH group of donors"/>
    <property type="evidence" value="ECO:0007669"/>
    <property type="project" value="InterPro"/>
</dbReference>
<organism evidence="7 8">
    <name type="scientific">Plakobranchus ocellatus</name>
    <dbReference type="NCBI Taxonomy" id="259542"/>
    <lineage>
        <taxon>Eukaryota</taxon>
        <taxon>Metazoa</taxon>
        <taxon>Spiralia</taxon>
        <taxon>Lophotrochozoa</taxon>
        <taxon>Mollusca</taxon>
        <taxon>Gastropoda</taxon>
        <taxon>Heterobranchia</taxon>
        <taxon>Euthyneura</taxon>
        <taxon>Panpulmonata</taxon>
        <taxon>Sacoglossa</taxon>
        <taxon>Placobranchoidea</taxon>
        <taxon>Plakobranchidae</taxon>
        <taxon>Plakobranchus</taxon>
    </lineage>
</organism>
<dbReference type="PROSITE" id="PS00624">
    <property type="entry name" value="GMC_OXRED_2"/>
    <property type="match status" value="1"/>
</dbReference>
<dbReference type="SUPFAM" id="SSF54373">
    <property type="entry name" value="FAD-linked reductases, C-terminal domain"/>
    <property type="match status" value="1"/>
</dbReference>
<dbReference type="PANTHER" id="PTHR11552:SF147">
    <property type="entry name" value="CHOLINE DEHYDROGENASE, MITOCHONDRIAL"/>
    <property type="match status" value="1"/>
</dbReference>
<dbReference type="InterPro" id="IPR007867">
    <property type="entry name" value="GMC_OxRtase_C"/>
</dbReference>
<dbReference type="GO" id="GO:0050660">
    <property type="term" value="F:flavin adenine dinucleotide binding"/>
    <property type="evidence" value="ECO:0007669"/>
    <property type="project" value="InterPro"/>
</dbReference>
<dbReference type="Pfam" id="PF05199">
    <property type="entry name" value="GMC_oxred_C"/>
    <property type="match status" value="1"/>
</dbReference>
<evidence type="ECO:0000313" key="7">
    <source>
        <dbReference type="EMBL" id="GFO28419.1"/>
    </source>
</evidence>
<feature type="binding site" evidence="5">
    <location>
        <position position="262"/>
    </location>
    <ligand>
        <name>FAD</name>
        <dbReference type="ChEBI" id="CHEBI:57692"/>
    </ligand>
</feature>
<dbReference type="InterPro" id="IPR036188">
    <property type="entry name" value="FAD/NAD-bd_sf"/>
</dbReference>
<dbReference type="Gene3D" id="3.30.560.10">
    <property type="entry name" value="Glucose Oxidase, domain 3"/>
    <property type="match status" value="1"/>
</dbReference>
<dbReference type="EMBL" id="BLXT01006036">
    <property type="protein sequence ID" value="GFO28419.1"/>
    <property type="molecule type" value="Genomic_DNA"/>
</dbReference>
<keyword evidence="8" id="KW-1185">Reference proteome</keyword>
<dbReference type="Pfam" id="PF00732">
    <property type="entry name" value="GMC_oxred_N"/>
    <property type="match status" value="1"/>
</dbReference>
<proteinExistence type="inferred from homology"/>
<name>A0AAV4CBG1_9GAST</name>
<gene>
    <name evidence="7" type="ORF">PoB_005492400</name>
</gene>
<evidence type="ECO:0000259" key="6">
    <source>
        <dbReference type="PROSITE" id="PS00624"/>
    </source>
</evidence>
<dbReference type="InterPro" id="IPR012132">
    <property type="entry name" value="GMC_OxRdtase"/>
</dbReference>
<protein>
    <submittedName>
        <fullName evidence="7">Glucose dehydrogenase</fullName>
    </submittedName>
</protein>
<feature type="binding site" evidence="5">
    <location>
        <position position="125"/>
    </location>
    <ligand>
        <name>FAD</name>
        <dbReference type="ChEBI" id="CHEBI:57692"/>
    </ligand>
</feature>
<accession>A0AAV4CBG1</accession>
<comment type="caution">
    <text evidence="7">The sequence shown here is derived from an EMBL/GenBank/DDBJ whole genome shotgun (WGS) entry which is preliminary data.</text>
</comment>
<sequence>MVNLIVVKPTIFAALTALAIDLLHTNFFQREPRVATTINATYDFIVVGGGAAGSTLAARLSENQDATVLLLEAGPSDWGNPKFEIPALGMLAYDTDLDWAYTTERQDGLFKGMEDERSRWPRGKVLGGSGSINAMMVARGSRHDYDRWADYTGDQTWNYRHVLSYFKKMEDMQVEGLRDSAYHGKDGPLTINWMNSGPLSEKLIEAGHDLGFSNNDYNGKSMEGYFHVQNNVANQKRLSSSKAYLHPAMERPNLDVAVNSHVQKVVIVNKRAVGVEVIRNGRKLTVSARKEVILSAGAIGSPHILMLSGVGPRKHLEDLHIPVAADLPVGENLQDHVMVDIAVMINESYSYRMDDFTSPWALMQYYLFGSGALHVPNALEVGSFHKVTPESKEKDWPDLQLNFMNLASNTDVLRQARVKKELIEEMKHRDEYEFGFSCLPHLLRPESRGRITLASRDPFDYPLIKANYLDSQYDIDILFKGVEVCKKLIKTKTMQSIGAKIADTKPFSSCKHHEFDSRDYWECLWRHVVLTAYHPVGTCKMGPEGDPTAVVDSQFRVQGISGLRVADASIMPWVISGNTHIPTIMIAEKAADTIPGKQPLPPQDFL</sequence>
<dbReference type="SUPFAM" id="SSF51905">
    <property type="entry name" value="FAD/NAD(P)-binding domain"/>
    <property type="match status" value="1"/>
</dbReference>
<keyword evidence="3" id="KW-0285">Flavoprotein</keyword>
<dbReference type="Gene3D" id="3.50.50.60">
    <property type="entry name" value="FAD/NAD(P)-binding domain"/>
    <property type="match status" value="1"/>
</dbReference>